<comment type="catalytic activity">
    <reaction evidence="4">
        <text>L-asparagine + H2O = L-aspartate + NH4(+)</text>
        <dbReference type="Rhea" id="RHEA:21016"/>
        <dbReference type="ChEBI" id="CHEBI:15377"/>
        <dbReference type="ChEBI" id="CHEBI:28938"/>
        <dbReference type="ChEBI" id="CHEBI:29991"/>
        <dbReference type="ChEBI" id="CHEBI:58048"/>
        <dbReference type="EC" id="3.5.1.1"/>
    </reaction>
</comment>
<dbReference type="InterPro" id="IPR020827">
    <property type="entry name" value="Asparaginase/glutaminase_AS1"/>
</dbReference>
<reference evidence="10 11" key="1">
    <citation type="submission" date="2024-10" db="EMBL/GenBank/DDBJ databases">
        <title>The Natural Products Discovery Center: Release of the First 8490 Sequenced Strains for Exploring Actinobacteria Biosynthetic Diversity.</title>
        <authorList>
            <person name="Kalkreuter E."/>
            <person name="Kautsar S.A."/>
            <person name="Yang D."/>
            <person name="Bader C.D."/>
            <person name="Teijaro C.N."/>
            <person name="Fluegel L."/>
            <person name="Davis C.M."/>
            <person name="Simpson J.R."/>
            <person name="Lauterbach L."/>
            <person name="Steele A.D."/>
            <person name="Gui C."/>
            <person name="Meng S."/>
            <person name="Li G."/>
            <person name="Viehrig K."/>
            <person name="Ye F."/>
            <person name="Su P."/>
            <person name="Kiefer A.F."/>
            <person name="Nichols A."/>
            <person name="Cepeda A.J."/>
            <person name="Yan W."/>
            <person name="Fan B."/>
            <person name="Jiang Y."/>
            <person name="Adhikari A."/>
            <person name="Zheng C.-J."/>
            <person name="Schuster L."/>
            <person name="Cowan T.M."/>
            <person name="Smanski M.J."/>
            <person name="Chevrette M.G."/>
            <person name="De Carvalho L.P.S."/>
            <person name="Shen B."/>
        </authorList>
    </citation>
    <scope>NUCLEOTIDE SEQUENCE [LARGE SCALE GENOMIC DNA]</scope>
    <source>
        <strain evidence="10 11">NPDC007147</strain>
    </source>
</reference>
<dbReference type="InterPro" id="IPR027474">
    <property type="entry name" value="L-asparaginase_N"/>
</dbReference>
<evidence type="ECO:0000313" key="10">
    <source>
        <dbReference type="EMBL" id="MFE9171888.1"/>
    </source>
</evidence>
<dbReference type="Pfam" id="PF17763">
    <property type="entry name" value="Asparaginase_C"/>
    <property type="match status" value="1"/>
</dbReference>
<dbReference type="Gene3D" id="3.40.50.40">
    <property type="match status" value="1"/>
</dbReference>
<keyword evidence="3" id="KW-0378">Hydrolase</keyword>
<dbReference type="InterPro" id="IPR027475">
    <property type="entry name" value="Asparaginase/glutaminase_AS2"/>
</dbReference>
<evidence type="ECO:0000256" key="7">
    <source>
        <dbReference type="SAM" id="MobiDB-lite"/>
    </source>
</evidence>
<sequence length="331" mass="33520">MPRFRLIATGGTIASRRSPHGLLAGATGAELLAQSGLGALDVEVDDFTTRGSYAFSLADLLALAKRTRDALAGGADAVVITHGTDTMEESAFLLDLFHGDRRPVVFTGAQRPFDNPAPDGPANLAAAFAVAASTHARGLGSLLVFDGSAWQARGVRKVETLASGAFGSPGRGPCLRVAPDGVRPLGAQPRPPAFELDAVGELPRVDVVAAYAGCDGALLDAAVAAGARGVVLQALGAGNACAAVARTVGRLVARGVPVLVCSRAFSGPVTPLYTAGGGADLDRAGAVFAGDLSPWQARLLLSVALTHKPEDPGPVVSQWLGQPSPDGVRAA</sequence>
<evidence type="ECO:0000256" key="6">
    <source>
        <dbReference type="PROSITE-ProRule" id="PRU10100"/>
    </source>
</evidence>
<dbReference type="PRINTS" id="PR00139">
    <property type="entry name" value="ASNGLNASE"/>
</dbReference>
<accession>A0ABW6KYZ7</accession>
<protein>
    <recommendedName>
        <fullName evidence="2">asparaginase</fullName>
        <ecNumber evidence="2">3.5.1.1</ecNumber>
    </recommendedName>
</protein>
<dbReference type="PROSITE" id="PS00917">
    <property type="entry name" value="ASN_GLN_ASE_2"/>
    <property type="match status" value="1"/>
</dbReference>
<dbReference type="PIRSF" id="PIRSF001220">
    <property type="entry name" value="L-ASNase_gatD"/>
    <property type="match status" value="1"/>
</dbReference>
<feature type="domain" description="L-asparaginase N-terminal" evidence="8">
    <location>
        <begin position="6"/>
        <end position="181"/>
    </location>
</feature>
<dbReference type="EC" id="3.5.1.1" evidence="2"/>
<dbReference type="PANTHER" id="PTHR11707">
    <property type="entry name" value="L-ASPARAGINASE"/>
    <property type="match status" value="1"/>
</dbReference>
<evidence type="ECO:0000256" key="5">
    <source>
        <dbReference type="PROSITE-ProRule" id="PRU10099"/>
    </source>
</evidence>
<dbReference type="Proteomes" id="UP001601197">
    <property type="component" value="Unassembled WGS sequence"/>
</dbReference>
<dbReference type="EMBL" id="JBIAFJ010000018">
    <property type="protein sequence ID" value="MFE9171888.1"/>
    <property type="molecule type" value="Genomic_DNA"/>
</dbReference>
<dbReference type="PROSITE" id="PS51732">
    <property type="entry name" value="ASN_GLN_ASE_3"/>
    <property type="match status" value="1"/>
</dbReference>
<comment type="similarity">
    <text evidence="1">Belongs to the asparaginase 1 family.</text>
</comment>
<dbReference type="InterPro" id="IPR036152">
    <property type="entry name" value="Asp/glu_Ase-like_sf"/>
</dbReference>
<evidence type="ECO:0000259" key="8">
    <source>
        <dbReference type="Pfam" id="PF00710"/>
    </source>
</evidence>
<evidence type="ECO:0000259" key="9">
    <source>
        <dbReference type="Pfam" id="PF17763"/>
    </source>
</evidence>
<dbReference type="SUPFAM" id="SSF53774">
    <property type="entry name" value="Glutaminase/Asparaginase"/>
    <property type="match status" value="1"/>
</dbReference>
<evidence type="ECO:0000256" key="3">
    <source>
        <dbReference type="ARBA" id="ARBA00022801"/>
    </source>
</evidence>
<proteinExistence type="inferred from homology"/>
<organism evidence="10 11">
    <name type="scientific">Streptomyces kebangsaanensis</name>
    <dbReference type="NCBI Taxonomy" id="864058"/>
    <lineage>
        <taxon>Bacteria</taxon>
        <taxon>Bacillati</taxon>
        <taxon>Actinomycetota</taxon>
        <taxon>Actinomycetes</taxon>
        <taxon>Kitasatosporales</taxon>
        <taxon>Streptomycetaceae</taxon>
        <taxon>Streptomyces</taxon>
    </lineage>
</organism>
<dbReference type="Gene3D" id="3.40.50.1170">
    <property type="entry name" value="L-asparaginase, N-terminal domain"/>
    <property type="match status" value="1"/>
</dbReference>
<gene>
    <name evidence="10" type="ORF">ACFYNZ_20740</name>
</gene>
<evidence type="ECO:0000256" key="1">
    <source>
        <dbReference type="ARBA" id="ARBA00010518"/>
    </source>
</evidence>
<name>A0ABW6KYZ7_9ACTN</name>
<keyword evidence="11" id="KW-1185">Reference proteome</keyword>
<evidence type="ECO:0000256" key="2">
    <source>
        <dbReference type="ARBA" id="ARBA00012920"/>
    </source>
</evidence>
<dbReference type="Pfam" id="PF00710">
    <property type="entry name" value="Asparaginase"/>
    <property type="match status" value="1"/>
</dbReference>
<dbReference type="InterPro" id="IPR006034">
    <property type="entry name" value="Asparaginase/glutaminase-like"/>
</dbReference>
<dbReference type="InterPro" id="IPR027473">
    <property type="entry name" value="L-asparaginase_C"/>
</dbReference>
<dbReference type="InterPro" id="IPR004550">
    <property type="entry name" value="AsnASE_II"/>
</dbReference>
<dbReference type="InterPro" id="IPR040919">
    <property type="entry name" value="Asparaginase_C"/>
</dbReference>
<dbReference type="PANTHER" id="PTHR11707:SF28">
    <property type="entry name" value="60 KDA LYSOPHOSPHOLIPASE"/>
    <property type="match status" value="1"/>
</dbReference>
<dbReference type="SFLD" id="SFLDS00057">
    <property type="entry name" value="Glutaminase/Asparaginase"/>
    <property type="match status" value="1"/>
</dbReference>
<dbReference type="CDD" id="cd08964">
    <property type="entry name" value="L-asparaginase_II"/>
    <property type="match status" value="1"/>
</dbReference>
<evidence type="ECO:0000256" key="4">
    <source>
        <dbReference type="ARBA" id="ARBA00049366"/>
    </source>
</evidence>
<feature type="domain" description="Asparaginase/glutaminase C-terminal" evidence="9">
    <location>
        <begin position="204"/>
        <end position="308"/>
    </location>
</feature>
<evidence type="ECO:0000313" key="11">
    <source>
        <dbReference type="Proteomes" id="UP001601197"/>
    </source>
</evidence>
<feature type="active site" evidence="6">
    <location>
        <position position="84"/>
    </location>
</feature>
<dbReference type="RefSeq" id="WP_388349084.1">
    <property type="nucleotide sequence ID" value="NZ_JBIAFJ010000018.1"/>
</dbReference>
<comment type="caution">
    <text evidence="10">The sequence shown here is derived from an EMBL/GenBank/DDBJ whole genome shotgun (WGS) entry which is preliminary data.</text>
</comment>
<feature type="active site" evidence="5">
    <location>
        <position position="12"/>
    </location>
</feature>
<feature type="region of interest" description="Disordered" evidence="7">
    <location>
        <begin position="312"/>
        <end position="331"/>
    </location>
</feature>
<dbReference type="PIRSF" id="PIRSF500176">
    <property type="entry name" value="L_ASNase"/>
    <property type="match status" value="1"/>
</dbReference>
<dbReference type="SMART" id="SM00870">
    <property type="entry name" value="Asparaginase"/>
    <property type="match status" value="1"/>
</dbReference>
<dbReference type="InterPro" id="IPR037152">
    <property type="entry name" value="L-asparaginase_N_sf"/>
</dbReference>
<dbReference type="PROSITE" id="PS00144">
    <property type="entry name" value="ASN_GLN_ASE_1"/>
    <property type="match status" value="1"/>
</dbReference>